<reference evidence="3 4" key="1">
    <citation type="submission" date="2023-06" db="EMBL/GenBank/DDBJ databases">
        <title>Thiopseudomonas sp. CY1220 draft genome sequence.</title>
        <authorList>
            <person name="Zhao G."/>
            <person name="An M."/>
        </authorList>
    </citation>
    <scope>NUCLEOTIDE SEQUENCE [LARGE SCALE GENOMIC DNA]</scope>
    <source>
        <strain evidence="3 4">CY1220</strain>
    </source>
</reference>
<dbReference type="CDD" id="cd07302">
    <property type="entry name" value="CHD"/>
    <property type="match status" value="1"/>
</dbReference>
<dbReference type="Pfam" id="PF00211">
    <property type="entry name" value="Guanylate_cyc"/>
    <property type="match status" value="1"/>
</dbReference>
<dbReference type="SUPFAM" id="SSF55073">
    <property type="entry name" value="Nucleotide cyclase"/>
    <property type="match status" value="1"/>
</dbReference>
<evidence type="ECO:0000259" key="2">
    <source>
        <dbReference type="PROSITE" id="PS50125"/>
    </source>
</evidence>
<dbReference type="GO" id="GO:0016829">
    <property type="term" value="F:lyase activity"/>
    <property type="evidence" value="ECO:0007669"/>
    <property type="project" value="UniProtKB-KW"/>
</dbReference>
<evidence type="ECO:0000313" key="3">
    <source>
        <dbReference type="EMBL" id="MDM7858042.1"/>
    </source>
</evidence>
<dbReference type="Gene3D" id="3.30.70.1230">
    <property type="entry name" value="Nucleotide cyclase"/>
    <property type="match status" value="1"/>
</dbReference>
<dbReference type="EC" id="4.6.1.-" evidence="3"/>
<dbReference type="InterPro" id="IPR001054">
    <property type="entry name" value="A/G_cyclase"/>
</dbReference>
<dbReference type="InterPro" id="IPR007890">
    <property type="entry name" value="CHASE2"/>
</dbReference>
<dbReference type="InterPro" id="IPR050697">
    <property type="entry name" value="Adenylyl/Guanylyl_Cyclase_3/4"/>
</dbReference>
<sequence>MQQILEQANLPEAAQQQLREQQSLFDQDAIFANSLAGNTVLGYFFHNDGQSSGQLPFPFYQLDAEQLHNQLLKMHNYSSNIPLLANHALEQGFVVTQADIDGVIRRLPLVIEHQGDTYASFSLVMAQLALGEPWLKLKLVDNGAQFVATEIDIGTAVTVPVAADASMLVPFRGGARSYPTLSATRIMRSDLSTAEQAAVQGAIILIGTSAMGLSDLRTIVLQTNYPGVEAHANVIDALLQAAMGESVFYYEPDWAPAASLLLLLVTGMVLAVILPGRSPLWMLLYSVLGLSWVVGLNFYLWQAHHLALPLALQLLLVLGLSLFNLALGFFASNRHRREVQELFGAYVPPAYVERLLEDPKAASMEGEQRKMTVLFADIMGFTTLSEALTTAELKQLLNRYLTKVTEVIFAHQGTIDKYVGDMVMAFWNAPLDDPQHAQNAVLAALAMQQQTALLSQEFIESGLPALEIGIGLNTGPMNVGDMGSHYRRAYTVLGDAVNLGSRIESITRYYSAQILVSDATQEQCPDIIFLPVDRIQVKGKTEPVEVFEPLCSRQDANEQLLHKVATFTQALQAYRQQDFNAASQLLQQLLNNAAQQPDNHSALYQLYLERCTDFIQNPPAADWQAVFIHTNK</sequence>
<protein>
    <submittedName>
        <fullName evidence="3">Adenylate/guanylate cyclase domain-containing protein</fullName>
        <ecNumber evidence="3">4.6.1.-</ecNumber>
    </submittedName>
</protein>
<comment type="caution">
    <text evidence="3">The sequence shown here is derived from an EMBL/GenBank/DDBJ whole genome shotgun (WGS) entry which is preliminary data.</text>
</comment>
<dbReference type="SMART" id="SM01080">
    <property type="entry name" value="CHASE2"/>
    <property type="match status" value="1"/>
</dbReference>
<dbReference type="InterPro" id="IPR029787">
    <property type="entry name" value="Nucleotide_cyclase"/>
</dbReference>
<dbReference type="Proteomes" id="UP001241056">
    <property type="component" value="Unassembled WGS sequence"/>
</dbReference>
<keyword evidence="3" id="KW-0456">Lyase</keyword>
<dbReference type="PANTHER" id="PTHR43081">
    <property type="entry name" value="ADENYLATE CYCLASE, TERMINAL-DIFFERENTIATION SPECIFIC-RELATED"/>
    <property type="match status" value="1"/>
</dbReference>
<keyword evidence="1" id="KW-0812">Transmembrane</keyword>
<name>A0ABT7SPC9_9GAMM</name>
<dbReference type="PANTHER" id="PTHR43081:SF1">
    <property type="entry name" value="ADENYLATE CYCLASE, TERMINAL-DIFFERENTIATION SPECIFIC"/>
    <property type="match status" value="1"/>
</dbReference>
<keyword evidence="1" id="KW-0472">Membrane</keyword>
<gene>
    <name evidence="3" type="ORF">QEZ41_07100</name>
</gene>
<feature type="domain" description="Guanylate cyclase" evidence="2">
    <location>
        <begin position="372"/>
        <end position="504"/>
    </location>
</feature>
<feature type="transmembrane region" description="Helical" evidence="1">
    <location>
        <begin position="281"/>
        <end position="300"/>
    </location>
</feature>
<dbReference type="PROSITE" id="PS50125">
    <property type="entry name" value="GUANYLATE_CYCLASE_2"/>
    <property type="match status" value="1"/>
</dbReference>
<dbReference type="Pfam" id="PF05226">
    <property type="entry name" value="CHASE2"/>
    <property type="match status" value="1"/>
</dbReference>
<evidence type="ECO:0000313" key="4">
    <source>
        <dbReference type="Proteomes" id="UP001241056"/>
    </source>
</evidence>
<accession>A0ABT7SPC9</accession>
<dbReference type="SMART" id="SM00044">
    <property type="entry name" value="CYCc"/>
    <property type="match status" value="1"/>
</dbReference>
<dbReference type="RefSeq" id="WP_289410702.1">
    <property type="nucleotide sequence ID" value="NZ_JAUCDY010000007.1"/>
</dbReference>
<feature type="transmembrane region" description="Helical" evidence="1">
    <location>
        <begin position="306"/>
        <end position="330"/>
    </location>
</feature>
<feature type="transmembrane region" description="Helical" evidence="1">
    <location>
        <begin position="254"/>
        <end position="274"/>
    </location>
</feature>
<evidence type="ECO:0000256" key="1">
    <source>
        <dbReference type="SAM" id="Phobius"/>
    </source>
</evidence>
<dbReference type="EMBL" id="JAUCDY010000007">
    <property type="protein sequence ID" value="MDM7858042.1"/>
    <property type="molecule type" value="Genomic_DNA"/>
</dbReference>
<keyword evidence="4" id="KW-1185">Reference proteome</keyword>
<proteinExistence type="predicted"/>
<organism evidence="3 4">
    <name type="scientific">Thiopseudomonas acetoxidans</name>
    <dbReference type="NCBI Taxonomy" id="3041622"/>
    <lineage>
        <taxon>Bacteria</taxon>
        <taxon>Pseudomonadati</taxon>
        <taxon>Pseudomonadota</taxon>
        <taxon>Gammaproteobacteria</taxon>
        <taxon>Pseudomonadales</taxon>
        <taxon>Pseudomonadaceae</taxon>
        <taxon>Thiopseudomonas</taxon>
    </lineage>
</organism>
<keyword evidence="1" id="KW-1133">Transmembrane helix</keyword>